<dbReference type="GO" id="GO:0046872">
    <property type="term" value="F:metal ion binding"/>
    <property type="evidence" value="ECO:0007669"/>
    <property type="project" value="UniProtKB-KW"/>
</dbReference>
<evidence type="ECO:0000256" key="12">
    <source>
        <dbReference type="ARBA" id="ARBA00032044"/>
    </source>
</evidence>
<comment type="function">
    <text evidence="14">Telomerase is a ribonucleoprotein enzyme essential for the replication of chromosome termini in most eukaryotes. It elongates telomeres. It is a reverse transcriptase that adds simple sequence repeats to chromosome ends by copying a template sequence within the RNA component of the enzyme.</text>
</comment>
<evidence type="ECO:0000313" key="16">
    <source>
        <dbReference type="Proteomes" id="UP000887577"/>
    </source>
</evidence>
<dbReference type="PRINTS" id="PR01365">
    <property type="entry name" value="TELOMERASERT"/>
</dbReference>
<comment type="subcellular location">
    <subcellularLocation>
        <location evidence="14">Nucleus</location>
    </subcellularLocation>
    <subcellularLocation>
        <location evidence="14">Chromosome</location>
        <location evidence="14">Telomere</location>
    </subcellularLocation>
</comment>
<dbReference type="EC" id="2.7.7.49" evidence="2 14"/>
<dbReference type="InterPro" id="IPR000477">
    <property type="entry name" value="RT_dom"/>
</dbReference>
<reference evidence="17" key="1">
    <citation type="submission" date="2022-11" db="UniProtKB">
        <authorList>
            <consortium name="WormBaseParasite"/>
        </authorList>
    </citation>
    <scope>IDENTIFICATION</scope>
</reference>
<dbReference type="AlphaFoldDB" id="A0A914Z0F8"/>
<evidence type="ECO:0000256" key="7">
    <source>
        <dbReference type="ARBA" id="ARBA00022723"/>
    </source>
</evidence>
<dbReference type="PANTHER" id="PTHR12066">
    <property type="entry name" value="TELOMERASE REVERSE TRANSCRIPTASE"/>
    <property type="match status" value="1"/>
</dbReference>
<dbReference type="GO" id="GO:0042162">
    <property type="term" value="F:telomeric DNA binding"/>
    <property type="evidence" value="ECO:0007669"/>
    <property type="project" value="TreeGrafter"/>
</dbReference>
<keyword evidence="9 14" id="KW-0779">Telomere</keyword>
<keyword evidence="4 14" id="KW-0158">Chromosome</keyword>
<sequence>MGKIRHRKKCKRSKKIKEDICVEVISKQWITQKGTDFCRNKNGDGIFDSAMTDSKKLLFEMFTKENADAFVRAISYCQLRAFLKDVMNFLFSNYILGERNTQLFINKMAYSFFNVRRDEPVFMENYILRNIELTKVPWLERFSFKTSRILLQCVIKFLCDFFQQLIHKTFHTVFDNVDKMRLYRIEIWKRLSAVFLERFIQAREAKELQQLPTDHYYLMWFVPKSKGFRPIEQLIEVSTVKYSPDVTAKEYLKIINHVLLAVTKSNSFGFGIYNLKQFGHQLRMFAARNSTQREYYCFSGDISNCFPAIEHNFLTESLNEMIPNNGPFIYAKFWVTLNNDKSFYKPTVGYKTLNSAKMNLEKTCKIVTDSCKDLKRITKTELIENIQRYAMKNVVKFGNKIYRCHRGVPQGSALSTLLCRIYLAQMEKKMFLNLSNTPNAYDLFGNKALFLRYVDDYLLLSVDKTTAENIIQNLVQDSKKYGMKLNEEKTVMTTNLSHLQKSQTSLSKCRFIESAERINWCGFAINTVSLTVTPDTSRFQRCHFSIPIKILKGPFGNKSVKQKERCDWVLKKIRQSLTTKRKCMKICRRIYRRRARKTPIFYTIFRCIKNHYLKYFVKRFGLKSCAYFKLINSAIYSFVRTTFKRRTQRVQSCI</sequence>
<keyword evidence="6 14" id="KW-0548">Nucleotidyltransferase</keyword>
<keyword evidence="8 14" id="KW-0460">Magnesium</keyword>
<dbReference type="PANTHER" id="PTHR12066:SF0">
    <property type="entry name" value="TELOMERASE REVERSE TRANSCRIPTASE"/>
    <property type="match status" value="1"/>
</dbReference>
<keyword evidence="16" id="KW-1185">Reference proteome</keyword>
<evidence type="ECO:0000256" key="9">
    <source>
        <dbReference type="ARBA" id="ARBA00022895"/>
    </source>
</evidence>
<dbReference type="Gene3D" id="1.10.132.70">
    <property type="match status" value="1"/>
</dbReference>
<dbReference type="GO" id="GO:0000333">
    <property type="term" value="C:telomerase catalytic core complex"/>
    <property type="evidence" value="ECO:0007669"/>
    <property type="project" value="TreeGrafter"/>
</dbReference>
<evidence type="ECO:0000256" key="10">
    <source>
        <dbReference type="ARBA" id="ARBA00022918"/>
    </source>
</evidence>
<dbReference type="CDD" id="cd01648">
    <property type="entry name" value="TERT"/>
    <property type="match status" value="1"/>
</dbReference>
<evidence type="ECO:0000256" key="14">
    <source>
        <dbReference type="RuleBase" id="RU365061"/>
    </source>
</evidence>
<evidence type="ECO:0000256" key="1">
    <source>
        <dbReference type="ARBA" id="ARBA00008001"/>
    </source>
</evidence>
<dbReference type="GO" id="GO:0007004">
    <property type="term" value="P:telomere maintenance via telomerase"/>
    <property type="evidence" value="ECO:0007669"/>
    <property type="project" value="TreeGrafter"/>
</dbReference>
<dbReference type="Proteomes" id="UP000887577">
    <property type="component" value="Unplaced"/>
</dbReference>
<dbReference type="Gene3D" id="3.30.70.2630">
    <property type="match status" value="1"/>
</dbReference>
<accession>A0A914Z0F8</accession>
<evidence type="ECO:0000256" key="5">
    <source>
        <dbReference type="ARBA" id="ARBA00022679"/>
    </source>
</evidence>
<proteinExistence type="inferred from homology"/>
<feature type="domain" description="Reverse transcriptase" evidence="15">
    <location>
        <begin position="203"/>
        <end position="525"/>
    </location>
</feature>
<keyword evidence="11 14" id="KW-0539">Nucleus</keyword>
<evidence type="ECO:0000256" key="11">
    <source>
        <dbReference type="ARBA" id="ARBA00023242"/>
    </source>
</evidence>
<evidence type="ECO:0000256" key="2">
    <source>
        <dbReference type="ARBA" id="ARBA00012493"/>
    </source>
</evidence>
<dbReference type="InterPro" id="IPR003545">
    <property type="entry name" value="Telomerase_RT"/>
</dbReference>
<dbReference type="PROSITE" id="PS50878">
    <property type="entry name" value="RT_POL"/>
    <property type="match status" value="1"/>
</dbReference>
<dbReference type="Pfam" id="PF12009">
    <property type="entry name" value="Telomerase_RBD"/>
    <property type="match status" value="1"/>
</dbReference>
<dbReference type="GO" id="GO:0070034">
    <property type="term" value="F:telomerase RNA binding"/>
    <property type="evidence" value="ECO:0007669"/>
    <property type="project" value="TreeGrafter"/>
</dbReference>
<dbReference type="InterPro" id="IPR043502">
    <property type="entry name" value="DNA/RNA_pol_sf"/>
</dbReference>
<dbReference type="GO" id="GO:0003720">
    <property type="term" value="F:telomerase activity"/>
    <property type="evidence" value="ECO:0007669"/>
    <property type="project" value="InterPro"/>
</dbReference>
<comment type="catalytic activity">
    <reaction evidence="13 14">
        <text>DNA(n) + a 2'-deoxyribonucleoside 5'-triphosphate = DNA(n+1) + diphosphate</text>
        <dbReference type="Rhea" id="RHEA:22508"/>
        <dbReference type="Rhea" id="RHEA-COMP:17339"/>
        <dbReference type="Rhea" id="RHEA-COMP:17340"/>
        <dbReference type="ChEBI" id="CHEBI:33019"/>
        <dbReference type="ChEBI" id="CHEBI:61560"/>
        <dbReference type="ChEBI" id="CHEBI:173112"/>
        <dbReference type="EC" id="2.7.7.49"/>
    </reaction>
</comment>
<evidence type="ECO:0000256" key="8">
    <source>
        <dbReference type="ARBA" id="ARBA00022842"/>
    </source>
</evidence>
<name>A0A914Z0F8_9BILA</name>
<comment type="similarity">
    <text evidence="1 14">Belongs to the reverse transcriptase family. Telomerase subfamily.</text>
</comment>
<protein>
    <recommendedName>
        <fullName evidence="3 14">Telomerase reverse transcriptase</fullName>
        <ecNumber evidence="2 14">2.7.7.49</ecNumber>
    </recommendedName>
    <alternativeName>
        <fullName evidence="12 14">Telomerase catalytic subunit</fullName>
    </alternativeName>
</protein>
<keyword evidence="5 14" id="KW-0808">Transferase</keyword>
<evidence type="ECO:0000259" key="15">
    <source>
        <dbReference type="PROSITE" id="PS50878"/>
    </source>
</evidence>
<dbReference type="GO" id="GO:0000781">
    <property type="term" value="C:chromosome, telomeric region"/>
    <property type="evidence" value="ECO:0007669"/>
    <property type="project" value="UniProtKB-SubCell"/>
</dbReference>
<dbReference type="SUPFAM" id="SSF56672">
    <property type="entry name" value="DNA/RNA polymerases"/>
    <property type="match status" value="1"/>
</dbReference>
<evidence type="ECO:0000256" key="6">
    <source>
        <dbReference type="ARBA" id="ARBA00022695"/>
    </source>
</evidence>
<dbReference type="WBParaSite" id="PSU_v2.g5835.t1">
    <property type="protein sequence ID" value="PSU_v2.g5835.t1"/>
    <property type="gene ID" value="PSU_v2.g5835"/>
</dbReference>
<keyword evidence="7 14" id="KW-0479">Metal-binding</keyword>
<evidence type="ECO:0000256" key="13">
    <source>
        <dbReference type="ARBA" id="ARBA00048173"/>
    </source>
</evidence>
<evidence type="ECO:0000256" key="3">
    <source>
        <dbReference type="ARBA" id="ARBA00016182"/>
    </source>
</evidence>
<organism evidence="16 17">
    <name type="scientific">Panagrolaimus superbus</name>
    <dbReference type="NCBI Taxonomy" id="310955"/>
    <lineage>
        <taxon>Eukaryota</taxon>
        <taxon>Metazoa</taxon>
        <taxon>Ecdysozoa</taxon>
        <taxon>Nematoda</taxon>
        <taxon>Chromadorea</taxon>
        <taxon>Rhabditida</taxon>
        <taxon>Tylenchina</taxon>
        <taxon>Panagrolaimomorpha</taxon>
        <taxon>Panagrolaimoidea</taxon>
        <taxon>Panagrolaimidae</taxon>
        <taxon>Panagrolaimus</taxon>
    </lineage>
</organism>
<keyword evidence="10 14" id="KW-0695">RNA-directed DNA polymerase</keyword>
<dbReference type="InterPro" id="IPR021891">
    <property type="entry name" value="Telomerase_RBD"/>
</dbReference>
<dbReference type="Pfam" id="PF00078">
    <property type="entry name" value="RVT_1"/>
    <property type="match status" value="1"/>
</dbReference>
<evidence type="ECO:0000256" key="4">
    <source>
        <dbReference type="ARBA" id="ARBA00022454"/>
    </source>
</evidence>
<evidence type="ECO:0000313" key="17">
    <source>
        <dbReference type="WBParaSite" id="PSU_v2.g5835.t1"/>
    </source>
</evidence>